<evidence type="ECO:0000256" key="1">
    <source>
        <dbReference type="ARBA" id="ARBA00022679"/>
    </source>
</evidence>
<evidence type="ECO:0000313" key="4">
    <source>
        <dbReference type="EMBL" id="RQH21037.1"/>
    </source>
</evidence>
<keyword evidence="5" id="KW-1185">Reference proteome</keyword>
<dbReference type="GO" id="GO:0008690">
    <property type="term" value="F:3-deoxy-manno-octulosonate cytidylyltransferase activity"/>
    <property type="evidence" value="ECO:0007669"/>
    <property type="project" value="TreeGrafter"/>
</dbReference>
<organism evidence="4 5">
    <name type="scientific">Okeania hirsuta</name>
    <dbReference type="NCBI Taxonomy" id="1458930"/>
    <lineage>
        <taxon>Bacteria</taxon>
        <taxon>Bacillati</taxon>
        <taxon>Cyanobacteriota</taxon>
        <taxon>Cyanophyceae</taxon>
        <taxon>Oscillatoriophycideae</taxon>
        <taxon>Oscillatoriales</taxon>
        <taxon>Microcoleaceae</taxon>
        <taxon>Okeania</taxon>
    </lineage>
</organism>
<dbReference type="InterPro" id="IPR003329">
    <property type="entry name" value="Cytidylyl_trans"/>
</dbReference>
<dbReference type="Proteomes" id="UP000269154">
    <property type="component" value="Unassembled WGS sequence"/>
</dbReference>
<proteinExistence type="predicted"/>
<sequence>MKVLGVIPARYESTRFPGKPLVNIQGKSMIARVYERCRQAKMLDEVIVATDS</sequence>
<evidence type="ECO:0000256" key="3">
    <source>
        <dbReference type="ARBA" id="ARBA00022985"/>
    </source>
</evidence>
<evidence type="ECO:0000256" key="2">
    <source>
        <dbReference type="ARBA" id="ARBA00022695"/>
    </source>
</evidence>
<protein>
    <submittedName>
        <fullName evidence="4">3-deoxy-manno-octulosonate cytidylyltransferase</fullName>
    </submittedName>
</protein>
<gene>
    <name evidence="4" type="ORF">D5R40_31755</name>
</gene>
<dbReference type="GO" id="GO:0005829">
    <property type="term" value="C:cytosol"/>
    <property type="evidence" value="ECO:0007669"/>
    <property type="project" value="TreeGrafter"/>
</dbReference>
<dbReference type="GO" id="GO:0009103">
    <property type="term" value="P:lipopolysaccharide biosynthetic process"/>
    <property type="evidence" value="ECO:0007669"/>
    <property type="project" value="UniProtKB-KW"/>
</dbReference>
<keyword evidence="3" id="KW-0448">Lipopolysaccharide biosynthesis</keyword>
<dbReference type="InterPro" id="IPR029044">
    <property type="entry name" value="Nucleotide-diphossugar_trans"/>
</dbReference>
<reference evidence="4 5" key="1">
    <citation type="journal article" date="2018" name="ACS Chem. Biol.">
        <title>Ketoreductase domain dysfunction expands chemodiversity: malyngamide biosynthesis in the cyanobacterium Okeania hirsuta.</title>
        <authorList>
            <person name="Moss N.A."/>
            <person name="Leao T."/>
            <person name="Rankin M."/>
            <person name="McCullough T.M."/>
            <person name="Qu P."/>
            <person name="Korobeynikov A."/>
            <person name="Smith J.L."/>
            <person name="Gerwick L."/>
            <person name="Gerwick W.H."/>
        </authorList>
    </citation>
    <scope>NUCLEOTIDE SEQUENCE [LARGE SCALE GENOMIC DNA]</scope>
    <source>
        <strain evidence="4 5">PAB10Feb10-1</strain>
    </source>
</reference>
<name>A0A3N6NTJ4_9CYAN</name>
<dbReference type="EMBL" id="RCBY01000404">
    <property type="protein sequence ID" value="RQH21037.1"/>
    <property type="molecule type" value="Genomic_DNA"/>
</dbReference>
<dbReference type="PANTHER" id="PTHR42866:SF2">
    <property type="entry name" value="3-DEOXY-MANNO-OCTULOSONATE CYTIDYLYLTRANSFERASE, MITOCHONDRIAL"/>
    <property type="match status" value="1"/>
</dbReference>
<dbReference type="Pfam" id="PF02348">
    <property type="entry name" value="CTP_transf_3"/>
    <property type="match status" value="1"/>
</dbReference>
<comment type="caution">
    <text evidence="4">The sequence shown here is derived from an EMBL/GenBank/DDBJ whole genome shotgun (WGS) entry which is preliminary data.</text>
</comment>
<dbReference type="SUPFAM" id="SSF53448">
    <property type="entry name" value="Nucleotide-diphospho-sugar transferases"/>
    <property type="match status" value="1"/>
</dbReference>
<evidence type="ECO:0000313" key="5">
    <source>
        <dbReference type="Proteomes" id="UP000269154"/>
    </source>
</evidence>
<keyword evidence="1 4" id="KW-0808">Transferase</keyword>
<dbReference type="Gene3D" id="3.90.550.10">
    <property type="entry name" value="Spore Coat Polysaccharide Biosynthesis Protein SpsA, Chain A"/>
    <property type="match status" value="1"/>
</dbReference>
<keyword evidence="2 4" id="KW-0548">Nucleotidyltransferase</keyword>
<accession>A0A3N6NTJ4</accession>
<feature type="non-terminal residue" evidence="4">
    <location>
        <position position="52"/>
    </location>
</feature>
<dbReference type="AlphaFoldDB" id="A0A3N6NTJ4"/>
<dbReference type="PANTHER" id="PTHR42866">
    <property type="entry name" value="3-DEOXY-MANNO-OCTULOSONATE CYTIDYLYLTRANSFERASE"/>
    <property type="match status" value="1"/>
</dbReference>